<dbReference type="GO" id="GO:0004729">
    <property type="term" value="F:oxygen-dependent protoporphyrinogen oxidase activity"/>
    <property type="evidence" value="ECO:0007669"/>
    <property type="project" value="UniProtKB-UniRule"/>
</dbReference>
<organism evidence="13 14">
    <name type="scientific">Sparassis crispa</name>
    <dbReference type="NCBI Taxonomy" id="139825"/>
    <lineage>
        <taxon>Eukaryota</taxon>
        <taxon>Fungi</taxon>
        <taxon>Dikarya</taxon>
        <taxon>Basidiomycota</taxon>
        <taxon>Agaricomycotina</taxon>
        <taxon>Agaricomycetes</taxon>
        <taxon>Polyporales</taxon>
        <taxon>Sparassidaceae</taxon>
        <taxon>Sparassis</taxon>
    </lineage>
</organism>
<comment type="cofactor">
    <cofactor evidence="11">
        <name>FAD</name>
        <dbReference type="ChEBI" id="CHEBI:57692"/>
    </cofactor>
    <text evidence="11">Binds 1 FAD per subunit.</text>
</comment>
<dbReference type="Proteomes" id="UP000287166">
    <property type="component" value="Unassembled WGS sequence"/>
</dbReference>
<dbReference type="InterPro" id="IPR050464">
    <property type="entry name" value="Zeta_carotene_desat/Oxidored"/>
</dbReference>
<accession>A0A401GNX2</accession>
<dbReference type="STRING" id="139825.A0A401GNX2"/>
<dbReference type="EC" id="1.3.3.4" evidence="4 11"/>
<keyword evidence="14" id="KW-1185">Reference proteome</keyword>
<comment type="pathway">
    <text evidence="2 11">Porphyrin-containing compound metabolism; protoporphyrin-IX biosynthesis; protoporphyrin-IX from protoporphyrinogen-IX: step 1/1.</text>
</comment>
<dbReference type="FunCoup" id="A0A401GNX2">
    <property type="interactions" value="219"/>
</dbReference>
<evidence type="ECO:0000256" key="4">
    <source>
        <dbReference type="ARBA" id="ARBA00012867"/>
    </source>
</evidence>
<name>A0A401GNX2_9APHY</name>
<evidence type="ECO:0000256" key="6">
    <source>
        <dbReference type="ARBA" id="ARBA00022827"/>
    </source>
</evidence>
<dbReference type="PANTHER" id="PTHR42923">
    <property type="entry name" value="PROTOPORPHYRINOGEN OXIDASE"/>
    <property type="match status" value="1"/>
</dbReference>
<comment type="function">
    <text evidence="1 11">Catalyzes the 6-electron oxidation of protoporphyrinogen-IX to form protoporphyrin-IX.</text>
</comment>
<feature type="domain" description="Amine oxidase" evidence="12">
    <location>
        <begin position="13"/>
        <end position="518"/>
    </location>
</feature>
<dbReference type="GeneID" id="38780858"/>
<reference evidence="13 14" key="1">
    <citation type="journal article" date="2018" name="Sci. Rep.">
        <title>Genome sequence of the cauliflower mushroom Sparassis crispa (Hanabiratake) and its association with beneficial usage.</title>
        <authorList>
            <person name="Kiyama R."/>
            <person name="Furutani Y."/>
            <person name="Kawaguchi K."/>
            <person name="Nakanishi T."/>
        </authorList>
    </citation>
    <scope>NUCLEOTIDE SEQUENCE [LARGE SCALE GENOMIC DNA]</scope>
</reference>
<dbReference type="PANTHER" id="PTHR42923:SF3">
    <property type="entry name" value="PROTOPORPHYRINOGEN OXIDASE"/>
    <property type="match status" value="1"/>
</dbReference>
<dbReference type="AlphaFoldDB" id="A0A401GNX2"/>
<evidence type="ECO:0000256" key="8">
    <source>
        <dbReference type="ARBA" id="ARBA00023133"/>
    </source>
</evidence>
<evidence type="ECO:0000256" key="3">
    <source>
        <dbReference type="ARBA" id="ARBA00010551"/>
    </source>
</evidence>
<evidence type="ECO:0000256" key="1">
    <source>
        <dbReference type="ARBA" id="ARBA00002600"/>
    </source>
</evidence>
<comment type="catalytic activity">
    <reaction evidence="10 11">
        <text>protoporphyrinogen IX + 3 O2 = protoporphyrin IX + 3 H2O2</text>
        <dbReference type="Rhea" id="RHEA:25576"/>
        <dbReference type="ChEBI" id="CHEBI:15379"/>
        <dbReference type="ChEBI" id="CHEBI:16240"/>
        <dbReference type="ChEBI" id="CHEBI:57306"/>
        <dbReference type="ChEBI" id="CHEBI:57307"/>
        <dbReference type="EC" id="1.3.3.4"/>
    </reaction>
</comment>
<dbReference type="Gene3D" id="3.50.50.60">
    <property type="entry name" value="FAD/NAD(P)-binding domain"/>
    <property type="match status" value="1"/>
</dbReference>
<sequence length="523" mass="54750">MAPTDIVILGGGITGLSSAFHLARRFPDARITLLEKDTQLGGFLRSERVQVEVQDEAGGKAEASVLLEGGPRTVRPVALAVLELVNLLDLTPSLVIVSRKTAAARNRFLHLPGTDGLSRIPSSLTGLLTTPLGHILLPGVLRDAWRGGNGPAPADADESVASFLGRRFGPDFARTFGSAFVHGVYAADSRVLSVRAAFPDLPQMASKGSGSVVRGALWSGIEYIFGLGKKDEKKEEKKEYELGDTKALMKGVSVFSLRDGLGMLITALETKLGEIPNVTIVKGDAAVELSKTVDGGYQVKSASGATFTASHLVSALPLPMLSTLVQSSPTVPSLPHLTANGASTVALVNFIFPCAPSRLHPPGFGYLVPRPSAGYNGADAPEDASAKENPIGLLGTVFDSCALADQDTNAANVTKVTAILGGPYLTAPAPPSYTGESFVPDLLKTLEAQLSLSSPIPEPLLVRVHHHTDCIPTLGVGHLTRMEELKGVLEKEWNGRLEVIGAGVGGVSVGACVESGRNVGTKW</sequence>
<dbReference type="NCBIfam" id="TIGR00562">
    <property type="entry name" value="proto_IX_ox"/>
    <property type="match status" value="1"/>
</dbReference>
<dbReference type="SUPFAM" id="SSF51905">
    <property type="entry name" value="FAD/NAD(P)-binding domain"/>
    <property type="match status" value="1"/>
</dbReference>
<dbReference type="InParanoid" id="A0A401GNX2"/>
<keyword evidence="8 11" id="KW-0350">Heme biosynthesis</keyword>
<evidence type="ECO:0000256" key="11">
    <source>
        <dbReference type="RuleBase" id="RU367069"/>
    </source>
</evidence>
<evidence type="ECO:0000256" key="9">
    <source>
        <dbReference type="ARBA" id="ARBA00023244"/>
    </source>
</evidence>
<evidence type="ECO:0000259" key="12">
    <source>
        <dbReference type="Pfam" id="PF01593"/>
    </source>
</evidence>
<evidence type="ECO:0000256" key="10">
    <source>
        <dbReference type="ARBA" id="ARBA00047554"/>
    </source>
</evidence>
<dbReference type="UniPathway" id="UPA00251">
    <property type="reaction ID" value="UER00324"/>
</dbReference>
<keyword evidence="6 11" id="KW-0274">FAD</keyword>
<comment type="similarity">
    <text evidence="3 11">Belongs to the protoporphyrinogen/coproporphyrinogen oxidase family. Protoporphyrinogen oxidase subfamily.</text>
</comment>
<protein>
    <recommendedName>
        <fullName evidence="4 11">Protoporphyrinogen oxidase</fullName>
        <ecNumber evidence="4 11">1.3.3.4</ecNumber>
    </recommendedName>
</protein>
<evidence type="ECO:0000313" key="14">
    <source>
        <dbReference type="Proteomes" id="UP000287166"/>
    </source>
</evidence>
<dbReference type="EMBL" id="BFAD01000005">
    <property type="protein sequence ID" value="GBE83941.1"/>
    <property type="molecule type" value="Genomic_DNA"/>
</dbReference>
<dbReference type="Pfam" id="PF01593">
    <property type="entry name" value="Amino_oxidase"/>
    <property type="match status" value="1"/>
</dbReference>
<dbReference type="GO" id="GO:0005743">
    <property type="term" value="C:mitochondrial inner membrane"/>
    <property type="evidence" value="ECO:0007669"/>
    <property type="project" value="UniProtKB-SubCell"/>
</dbReference>
<comment type="subcellular location">
    <subcellularLocation>
        <location evidence="11">Mitochondrion inner membrane</location>
    </subcellularLocation>
</comment>
<gene>
    <name evidence="13" type="ORF">SCP_0510000</name>
</gene>
<dbReference type="OrthoDB" id="438553at2759"/>
<evidence type="ECO:0000313" key="13">
    <source>
        <dbReference type="EMBL" id="GBE83941.1"/>
    </source>
</evidence>
<dbReference type="GO" id="GO:0006782">
    <property type="term" value="P:protoporphyrinogen IX biosynthetic process"/>
    <property type="evidence" value="ECO:0007669"/>
    <property type="project" value="UniProtKB-UniRule"/>
</dbReference>
<dbReference type="InterPro" id="IPR002937">
    <property type="entry name" value="Amino_oxidase"/>
</dbReference>
<dbReference type="SUPFAM" id="SSF54373">
    <property type="entry name" value="FAD-linked reductases, C-terminal domain"/>
    <property type="match status" value="1"/>
</dbReference>
<proteinExistence type="inferred from homology"/>
<evidence type="ECO:0000256" key="5">
    <source>
        <dbReference type="ARBA" id="ARBA00022630"/>
    </source>
</evidence>
<comment type="caution">
    <text evidence="13">The sequence shown here is derived from an EMBL/GenBank/DDBJ whole genome shotgun (WGS) entry which is preliminary data.</text>
</comment>
<dbReference type="InterPro" id="IPR004572">
    <property type="entry name" value="Protoporphyrinogen_oxidase"/>
</dbReference>
<keyword evidence="5 11" id="KW-0285">Flavoprotein</keyword>
<evidence type="ECO:0000256" key="2">
    <source>
        <dbReference type="ARBA" id="ARBA00005073"/>
    </source>
</evidence>
<dbReference type="RefSeq" id="XP_027614854.1">
    <property type="nucleotide sequence ID" value="XM_027759053.1"/>
</dbReference>
<keyword evidence="9 11" id="KW-0627">Porphyrin biosynthesis</keyword>
<dbReference type="InterPro" id="IPR036188">
    <property type="entry name" value="FAD/NAD-bd_sf"/>
</dbReference>
<keyword evidence="7 11" id="KW-0560">Oxidoreductase</keyword>
<evidence type="ECO:0000256" key="7">
    <source>
        <dbReference type="ARBA" id="ARBA00023002"/>
    </source>
</evidence>